<dbReference type="SUPFAM" id="SSF51679">
    <property type="entry name" value="Bacterial luciferase-like"/>
    <property type="match status" value="1"/>
</dbReference>
<proteinExistence type="predicted"/>
<organism evidence="3 4">
    <name type="scientific">Parafrankia colletiae</name>
    <dbReference type="NCBI Taxonomy" id="573497"/>
    <lineage>
        <taxon>Bacteria</taxon>
        <taxon>Bacillati</taxon>
        <taxon>Actinomycetota</taxon>
        <taxon>Actinomycetes</taxon>
        <taxon>Frankiales</taxon>
        <taxon>Frankiaceae</taxon>
        <taxon>Parafrankia</taxon>
    </lineage>
</organism>
<sequence>MSCGLPPGPDFADLAVLAEELGYARVWIFDSAPLWEDPFAHLALAAVRTSRIGLGTAVLIPSQRAVMTMASGIATIARLSAGRFRACFGTGYTARMTIGQPPMPLDGLFDYVASIRRLLAGETILLDGKAARMLHGPGLTAQRPVNVPLWLSVLGPRGNRRAGEVADGTIGPPHPTLPTATMVTGTVLDPGENSDSARVREAVGPWQVVRWHTAYAVGGPAAVDALPGGRQWREALEGLAPADRRHLLTFEGHVTHLSERDRPLLDHLDLDAMVGDLTSMIGDAAAVRQKLARLAEAGFREVMYQPSGPDIARELRTFAQTRPAG</sequence>
<evidence type="ECO:0000259" key="2">
    <source>
        <dbReference type="Pfam" id="PF00296"/>
    </source>
</evidence>
<protein>
    <submittedName>
        <fullName evidence="3">5,10-methylene tetrahydromethanopterin reductase</fullName>
    </submittedName>
</protein>
<evidence type="ECO:0000256" key="1">
    <source>
        <dbReference type="ARBA" id="ARBA00023002"/>
    </source>
</evidence>
<dbReference type="InterPro" id="IPR036661">
    <property type="entry name" value="Luciferase-like_sf"/>
</dbReference>
<comment type="caution">
    <text evidence="3">The sequence shown here is derived from an EMBL/GenBank/DDBJ whole genome shotgun (WGS) entry which is preliminary data.</text>
</comment>
<keyword evidence="4" id="KW-1185">Reference proteome</keyword>
<dbReference type="Proteomes" id="UP000179627">
    <property type="component" value="Unassembled WGS sequence"/>
</dbReference>
<gene>
    <name evidence="3" type="ORF">CC117_14310</name>
</gene>
<dbReference type="InterPro" id="IPR050564">
    <property type="entry name" value="F420-G6PD/mer"/>
</dbReference>
<dbReference type="InterPro" id="IPR011251">
    <property type="entry name" value="Luciferase-like_dom"/>
</dbReference>
<name>A0A1S1R076_9ACTN</name>
<dbReference type="PANTHER" id="PTHR43244:SF1">
    <property type="entry name" value="5,10-METHYLENETETRAHYDROMETHANOPTERIN REDUCTASE"/>
    <property type="match status" value="1"/>
</dbReference>
<dbReference type="AlphaFoldDB" id="A0A1S1R076"/>
<keyword evidence="1" id="KW-0560">Oxidoreductase</keyword>
<accession>A0A1S1R076</accession>
<dbReference type="PANTHER" id="PTHR43244">
    <property type="match status" value="1"/>
</dbReference>
<dbReference type="EMBL" id="MBLM01000080">
    <property type="protein sequence ID" value="OHV40358.1"/>
    <property type="molecule type" value="Genomic_DNA"/>
</dbReference>
<dbReference type="GO" id="GO:0016705">
    <property type="term" value="F:oxidoreductase activity, acting on paired donors, with incorporation or reduction of molecular oxygen"/>
    <property type="evidence" value="ECO:0007669"/>
    <property type="project" value="InterPro"/>
</dbReference>
<dbReference type="Pfam" id="PF00296">
    <property type="entry name" value="Bac_luciferase"/>
    <property type="match status" value="1"/>
</dbReference>
<reference evidence="4" key="1">
    <citation type="submission" date="2016-07" db="EMBL/GenBank/DDBJ databases">
        <title>Sequence Frankia sp. strain CcI1.17.</title>
        <authorList>
            <person name="Ghodhbane-Gtari F."/>
            <person name="Swanson E."/>
            <person name="Gueddou A."/>
            <person name="Morris K."/>
            <person name="Hezbri K."/>
            <person name="Ktari A."/>
            <person name="Nouioui I."/>
            <person name="Abebe-Akele F."/>
            <person name="Simpson S."/>
            <person name="Thomas K."/>
            <person name="Gtari M."/>
            <person name="Tisa L.S."/>
            <person name="Hurst S."/>
        </authorList>
    </citation>
    <scope>NUCLEOTIDE SEQUENCE [LARGE SCALE GENOMIC DNA]</scope>
    <source>
        <strain evidence="4">Cc1.17</strain>
    </source>
</reference>
<feature type="domain" description="Luciferase-like" evidence="2">
    <location>
        <begin position="10"/>
        <end position="170"/>
    </location>
</feature>
<evidence type="ECO:0000313" key="4">
    <source>
        <dbReference type="Proteomes" id="UP000179627"/>
    </source>
</evidence>
<dbReference type="Gene3D" id="3.20.20.30">
    <property type="entry name" value="Luciferase-like domain"/>
    <property type="match status" value="1"/>
</dbReference>
<evidence type="ECO:0000313" key="3">
    <source>
        <dbReference type="EMBL" id="OHV40358.1"/>
    </source>
</evidence>